<evidence type="ECO:0000256" key="5">
    <source>
        <dbReference type="ARBA" id="ARBA00022694"/>
    </source>
</evidence>
<dbReference type="AlphaFoldDB" id="A0A0G0VP75"/>
<dbReference type="GO" id="GO:0008173">
    <property type="term" value="F:RNA methyltransferase activity"/>
    <property type="evidence" value="ECO:0007669"/>
    <property type="project" value="InterPro"/>
</dbReference>
<reference evidence="8 9" key="1">
    <citation type="journal article" date="2015" name="Nature">
        <title>rRNA introns, odd ribosomes, and small enigmatic genomes across a large radiation of phyla.</title>
        <authorList>
            <person name="Brown C.T."/>
            <person name="Hug L.A."/>
            <person name="Thomas B.C."/>
            <person name="Sharon I."/>
            <person name="Castelle C.J."/>
            <person name="Singh A."/>
            <person name="Wilkins M.J."/>
            <person name="Williams K.H."/>
            <person name="Banfield J.F."/>
        </authorList>
    </citation>
    <scope>NUCLEOTIDE SEQUENCE [LARGE SCALE GENOMIC DNA]</scope>
</reference>
<protein>
    <submittedName>
        <fullName evidence="8">tRNA/rRNA methyltransferase</fullName>
    </submittedName>
</protein>
<accession>A0A0G0VP75</accession>
<proteinExistence type="predicted"/>
<evidence type="ECO:0000256" key="3">
    <source>
        <dbReference type="ARBA" id="ARBA00022679"/>
    </source>
</evidence>
<gene>
    <name evidence="8" type="ORF">UU56_C0029G0004</name>
</gene>
<keyword evidence="6" id="KW-0694">RNA-binding</keyword>
<evidence type="ECO:0000256" key="6">
    <source>
        <dbReference type="ARBA" id="ARBA00022884"/>
    </source>
</evidence>
<keyword evidence="5" id="KW-0819">tRNA processing</keyword>
<dbReference type="Proteomes" id="UP000034493">
    <property type="component" value="Unassembled WGS sequence"/>
</dbReference>
<sequence length="186" mass="20607">MKIQNTKYKVQNSNLRLDAKELRVSQPTKSDLAKIKRREIYIICDNVLDTYNIGSIFRLADAVAAKGVYLCGQSETPPNSRISKASVGTDKWVKWQYASTVVEAVSSIKYQVSGIKIIAIEQGKGSIDFRNVDYRAPVAFVVGNETEGISKEALALCDQIVEIPMFGINKSLNVMVSLAIVLYKVL</sequence>
<evidence type="ECO:0000313" key="9">
    <source>
        <dbReference type="Proteomes" id="UP000034493"/>
    </source>
</evidence>
<feature type="domain" description="tRNA/rRNA methyltransferase SpoU type" evidence="7">
    <location>
        <begin position="40"/>
        <end position="183"/>
    </location>
</feature>
<dbReference type="PANTHER" id="PTHR43453:SF1">
    <property type="entry name" value="TRNA_RRNA METHYLTRANSFERASE SPOU TYPE DOMAIN-CONTAINING PROTEIN"/>
    <property type="match status" value="1"/>
</dbReference>
<dbReference type="Gene3D" id="3.40.1280.10">
    <property type="match status" value="1"/>
</dbReference>
<dbReference type="GO" id="GO:0000049">
    <property type="term" value="F:tRNA binding"/>
    <property type="evidence" value="ECO:0007669"/>
    <property type="project" value="UniProtKB-KW"/>
</dbReference>
<dbReference type="SUPFAM" id="SSF75217">
    <property type="entry name" value="alpha/beta knot"/>
    <property type="match status" value="1"/>
</dbReference>
<keyword evidence="4" id="KW-0949">S-adenosyl-L-methionine</keyword>
<dbReference type="EMBL" id="LCBC01000029">
    <property type="protein sequence ID" value="KKS02750.1"/>
    <property type="molecule type" value="Genomic_DNA"/>
</dbReference>
<dbReference type="InterPro" id="IPR029028">
    <property type="entry name" value="Alpha/beta_knot_MTases"/>
</dbReference>
<dbReference type="GO" id="GO:0002938">
    <property type="term" value="P:tRNA guanine ribose methylation"/>
    <property type="evidence" value="ECO:0007669"/>
    <property type="project" value="TreeGrafter"/>
</dbReference>
<comment type="caution">
    <text evidence="8">The sequence shown here is derived from an EMBL/GenBank/DDBJ whole genome shotgun (WGS) entry which is preliminary data.</text>
</comment>
<evidence type="ECO:0000313" key="8">
    <source>
        <dbReference type="EMBL" id="KKS02750.1"/>
    </source>
</evidence>
<keyword evidence="1" id="KW-0820">tRNA-binding</keyword>
<organism evidence="8 9">
    <name type="scientific">Candidatus Curtissbacteria bacterium GW2011_GWA2_41_24</name>
    <dbReference type="NCBI Taxonomy" id="1618411"/>
    <lineage>
        <taxon>Bacteria</taxon>
        <taxon>Candidatus Curtissiibacteriota</taxon>
    </lineage>
</organism>
<evidence type="ECO:0000256" key="1">
    <source>
        <dbReference type="ARBA" id="ARBA00022555"/>
    </source>
</evidence>
<evidence type="ECO:0000256" key="2">
    <source>
        <dbReference type="ARBA" id="ARBA00022603"/>
    </source>
</evidence>
<dbReference type="Pfam" id="PF00588">
    <property type="entry name" value="SpoU_methylase"/>
    <property type="match status" value="1"/>
</dbReference>
<dbReference type="PANTHER" id="PTHR43453">
    <property type="entry name" value="RRNA METHYLASE-LIKE"/>
    <property type="match status" value="1"/>
</dbReference>
<evidence type="ECO:0000259" key="7">
    <source>
        <dbReference type="Pfam" id="PF00588"/>
    </source>
</evidence>
<name>A0A0G0VP75_9BACT</name>
<keyword evidence="2 8" id="KW-0489">Methyltransferase</keyword>
<dbReference type="InterPro" id="IPR033671">
    <property type="entry name" value="TrmH"/>
</dbReference>
<keyword evidence="3 8" id="KW-0808">Transferase</keyword>
<dbReference type="InterPro" id="IPR029026">
    <property type="entry name" value="tRNA_m1G_MTases_N"/>
</dbReference>
<dbReference type="InterPro" id="IPR001537">
    <property type="entry name" value="SpoU_MeTrfase"/>
</dbReference>
<evidence type="ECO:0000256" key="4">
    <source>
        <dbReference type="ARBA" id="ARBA00022691"/>
    </source>
</evidence>